<feature type="region of interest" description="Disordered" evidence="1">
    <location>
        <begin position="1"/>
        <end position="29"/>
    </location>
</feature>
<comment type="caution">
    <text evidence="3">The sequence shown here is derived from an EMBL/GenBank/DDBJ whole genome shotgun (WGS) entry which is preliminary data.</text>
</comment>
<feature type="transmembrane region" description="Helical" evidence="2">
    <location>
        <begin position="121"/>
        <end position="141"/>
    </location>
</feature>
<dbReference type="Proteomes" id="UP001302126">
    <property type="component" value="Unassembled WGS sequence"/>
</dbReference>
<evidence type="ECO:0000256" key="2">
    <source>
        <dbReference type="SAM" id="Phobius"/>
    </source>
</evidence>
<evidence type="ECO:0000313" key="3">
    <source>
        <dbReference type="EMBL" id="KAK4184253.1"/>
    </source>
</evidence>
<reference evidence="3" key="1">
    <citation type="journal article" date="2023" name="Mol. Phylogenet. Evol.">
        <title>Genome-scale phylogeny and comparative genomics of the fungal order Sordariales.</title>
        <authorList>
            <person name="Hensen N."/>
            <person name="Bonometti L."/>
            <person name="Westerberg I."/>
            <person name="Brannstrom I.O."/>
            <person name="Guillou S."/>
            <person name="Cros-Aarteil S."/>
            <person name="Calhoun S."/>
            <person name="Haridas S."/>
            <person name="Kuo A."/>
            <person name="Mondo S."/>
            <person name="Pangilinan J."/>
            <person name="Riley R."/>
            <person name="LaButti K."/>
            <person name="Andreopoulos B."/>
            <person name="Lipzen A."/>
            <person name="Chen C."/>
            <person name="Yan M."/>
            <person name="Daum C."/>
            <person name="Ng V."/>
            <person name="Clum A."/>
            <person name="Steindorff A."/>
            <person name="Ohm R.A."/>
            <person name="Martin F."/>
            <person name="Silar P."/>
            <person name="Natvig D.O."/>
            <person name="Lalanne C."/>
            <person name="Gautier V."/>
            <person name="Ament-Velasquez S.L."/>
            <person name="Kruys A."/>
            <person name="Hutchinson M.I."/>
            <person name="Powell A.J."/>
            <person name="Barry K."/>
            <person name="Miller A.N."/>
            <person name="Grigoriev I.V."/>
            <person name="Debuchy R."/>
            <person name="Gladieux P."/>
            <person name="Hiltunen Thoren M."/>
            <person name="Johannesson H."/>
        </authorList>
    </citation>
    <scope>NUCLEOTIDE SEQUENCE</scope>
    <source>
        <strain evidence="3">PSN309</strain>
    </source>
</reference>
<dbReference type="AlphaFoldDB" id="A0AAN7AEH8"/>
<accession>A0AAN7AEH8</accession>
<protein>
    <submittedName>
        <fullName evidence="3">Uncharacterized protein</fullName>
    </submittedName>
</protein>
<evidence type="ECO:0000256" key="1">
    <source>
        <dbReference type="SAM" id="MobiDB-lite"/>
    </source>
</evidence>
<keyword evidence="2" id="KW-0472">Membrane</keyword>
<keyword evidence="2" id="KW-0812">Transmembrane</keyword>
<keyword evidence="4" id="KW-1185">Reference proteome</keyword>
<keyword evidence="2" id="KW-1133">Transmembrane helix</keyword>
<feature type="transmembrane region" description="Helical" evidence="2">
    <location>
        <begin position="252"/>
        <end position="277"/>
    </location>
</feature>
<name>A0AAN7AEH8_9PEZI</name>
<organism evidence="3 4">
    <name type="scientific">Podospora australis</name>
    <dbReference type="NCBI Taxonomy" id="1536484"/>
    <lineage>
        <taxon>Eukaryota</taxon>
        <taxon>Fungi</taxon>
        <taxon>Dikarya</taxon>
        <taxon>Ascomycota</taxon>
        <taxon>Pezizomycotina</taxon>
        <taxon>Sordariomycetes</taxon>
        <taxon>Sordariomycetidae</taxon>
        <taxon>Sordariales</taxon>
        <taxon>Podosporaceae</taxon>
        <taxon>Podospora</taxon>
    </lineage>
</organism>
<reference evidence="3" key="2">
    <citation type="submission" date="2023-05" db="EMBL/GenBank/DDBJ databases">
        <authorList>
            <consortium name="Lawrence Berkeley National Laboratory"/>
            <person name="Steindorff A."/>
            <person name="Hensen N."/>
            <person name="Bonometti L."/>
            <person name="Westerberg I."/>
            <person name="Brannstrom I.O."/>
            <person name="Guillou S."/>
            <person name="Cros-Aarteil S."/>
            <person name="Calhoun S."/>
            <person name="Haridas S."/>
            <person name="Kuo A."/>
            <person name="Mondo S."/>
            <person name="Pangilinan J."/>
            <person name="Riley R."/>
            <person name="Labutti K."/>
            <person name="Andreopoulos B."/>
            <person name="Lipzen A."/>
            <person name="Chen C."/>
            <person name="Yanf M."/>
            <person name="Daum C."/>
            <person name="Ng V."/>
            <person name="Clum A."/>
            <person name="Ohm R."/>
            <person name="Martin F."/>
            <person name="Silar P."/>
            <person name="Natvig D."/>
            <person name="Lalanne C."/>
            <person name="Gautier V."/>
            <person name="Ament-Velasquez S.L."/>
            <person name="Kruys A."/>
            <person name="Hutchinson M.I."/>
            <person name="Powell A.J."/>
            <person name="Barry K."/>
            <person name="Miller A.N."/>
            <person name="Grigoriev I.V."/>
            <person name="Debuchy R."/>
            <person name="Gladieux P."/>
            <person name="Thoren M.H."/>
            <person name="Johannesson H."/>
        </authorList>
    </citation>
    <scope>NUCLEOTIDE SEQUENCE</scope>
    <source>
        <strain evidence="3">PSN309</strain>
    </source>
</reference>
<dbReference type="EMBL" id="MU864498">
    <property type="protein sequence ID" value="KAK4184253.1"/>
    <property type="molecule type" value="Genomic_DNA"/>
</dbReference>
<gene>
    <name evidence="3" type="ORF">QBC35DRAFT_506355</name>
</gene>
<feature type="transmembrane region" description="Helical" evidence="2">
    <location>
        <begin position="220"/>
        <end position="240"/>
    </location>
</feature>
<proteinExistence type="predicted"/>
<evidence type="ECO:0000313" key="4">
    <source>
        <dbReference type="Proteomes" id="UP001302126"/>
    </source>
</evidence>
<sequence length="286" mass="32029">MTEDNRQEMEVGTNPVPSTSTGGERDPIVLPRRAPTFKDKVLRVGEGCVRCRMLRKSRNTNHVSTHDTESAGANHSLAPKGAVGYVVIGFRSELYGHRVERLFYFSEQDKKHLFRKLRWEILCLTYTLSSIWAFVTGFRLYRCNPTTGEHRQLTLDSSVKDDLRDLAALYITSWVRKIPLEANEKWADWIIECLNGGSVDIGNEDAFSLELVTGLSMPKVVSFLMFPPLVLSLSIGLWINSGNWHDTATIQVAWGVASYIITAGALFAAFMAIGGAISSKKHDEFQ</sequence>